<dbReference type="InterPro" id="IPR059000">
    <property type="entry name" value="ATPase_P-type_domA"/>
</dbReference>
<dbReference type="Gene3D" id="3.30.70.100">
    <property type="match status" value="2"/>
</dbReference>
<dbReference type="CDD" id="cd00371">
    <property type="entry name" value="HMA"/>
    <property type="match status" value="2"/>
</dbReference>
<dbReference type="InterPro" id="IPR018303">
    <property type="entry name" value="ATPase_P-typ_P_site"/>
</dbReference>
<keyword evidence="5 10" id="KW-0547">Nucleotide-binding</keyword>
<feature type="transmembrane region" description="Helical" evidence="10">
    <location>
        <begin position="187"/>
        <end position="210"/>
    </location>
</feature>
<dbReference type="SUPFAM" id="SSF81665">
    <property type="entry name" value="Calcium ATPase, transmembrane domain M"/>
    <property type="match status" value="1"/>
</dbReference>
<feature type="transmembrane region" description="Helical" evidence="10">
    <location>
        <begin position="755"/>
        <end position="778"/>
    </location>
</feature>
<accession>A0ABW3TAN5</accession>
<dbReference type="InterPro" id="IPR001757">
    <property type="entry name" value="P_typ_ATPase"/>
</dbReference>
<dbReference type="NCBIfam" id="TIGR01525">
    <property type="entry name" value="ATPase-IB_hvy"/>
    <property type="match status" value="1"/>
</dbReference>
<comment type="similarity">
    <text evidence="2 10">Belongs to the cation transport ATPase (P-type) (TC 3.A.3) family. Type IB subfamily.</text>
</comment>
<dbReference type="Gene3D" id="2.70.150.10">
    <property type="entry name" value="Calcium-transporting ATPase, cytoplasmic transduction domain A"/>
    <property type="match status" value="1"/>
</dbReference>
<dbReference type="EMBL" id="JBHTKR010000002">
    <property type="protein sequence ID" value="MFD1194194.1"/>
    <property type="molecule type" value="Genomic_DNA"/>
</dbReference>
<dbReference type="NCBIfam" id="TIGR01512">
    <property type="entry name" value="ATPase-IB2_Cd"/>
    <property type="match status" value="1"/>
</dbReference>
<organism evidence="12 13">
    <name type="scientific">Seohaeicola saemankumensis</name>
    <dbReference type="NCBI Taxonomy" id="481181"/>
    <lineage>
        <taxon>Bacteria</taxon>
        <taxon>Pseudomonadati</taxon>
        <taxon>Pseudomonadota</taxon>
        <taxon>Alphaproteobacteria</taxon>
        <taxon>Rhodobacterales</taxon>
        <taxon>Roseobacteraceae</taxon>
        <taxon>Seohaeicola</taxon>
    </lineage>
</organism>
<keyword evidence="10" id="KW-1003">Cell membrane</keyword>
<dbReference type="SUPFAM" id="SSF56784">
    <property type="entry name" value="HAD-like"/>
    <property type="match status" value="1"/>
</dbReference>
<keyword evidence="4 10" id="KW-0479">Metal-binding</keyword>
<dbReference type="InterPro" id="IPR027256">
    <property type="entry name" value="P-typ_ATPase_IB"/>
</dbReference>
<dbReference type="Pfam" id="PF00122">
    <property type="entry name" value="E1-E2_ATPase"/>
    <property type="match status" value="1"/>
</dbReference>
<dbReference type="RefSeq" id="WP_380789566.1">
    <property type="nucleotide sequence ID" value="NZ_JBHTKR010000002.1"/>
</dbReference>
<sequence>MEQTLRLDVTGLSCAGCVRRAEAALSGVEGVQEARVNLATRTAEVSHDGTVTPSGAAAALAKAGYPAAEEDLRLAVDGATCGSCVARIEAALQGVPGVVSATFNLADGQARLRVLSGAVDLSALIAAVKRAGYTASPVTDDRPDAAAARDAADIARLRRDTAVAAALTLPVMVLAMGGHVWPPFHHWVHGTIGTGASWVIQFLLTTLVLFGPGLRFFRLGLPALLHRAPDMNALVALGTSAAWGFSTVATFAPGILPPGTAEVYFEAAAVIVTLILMGRWLEARARGQAGQAIRKLAGLQVREARVRRDGVMRTVALAELVTGDEIELRPGARVPTDGTVIEGRSDLDESMVTGEPLPVMRTVGDRVIGGTVNGAGALMIRATATGKDTVLSQIMAAVADAQGAKLPIQSLVDRVTAVFVPVVIAVALLTLGLWLAFGPTPALGLAIVAAVSVLVVACPCAMGLAVPVSIMVGTGRASELGVLFRRGDALQALQGVQIMAFDKTGTLTIGKPVVSGISVLEGAQEDATLAAIAALEATSDHPIARAVVAEAEARGLQLPQVSGSKASPGLGVEGQVAGAHLKVGAARFFDAVPAALSRTVATWEAEGRSVLFAAMDNRIVAALAVSDQVKPEARAVIDALTAAGVRSAMVTGDSAAAAQAVAAELGIATVIAGVMPTAKADALAELARQGRVGFVGDGINDAPALAAADVGIAMGSGTDVAIEAADIVLMSGDLRGVATAHRISLATMSNIRQNLVWAFGYNVALIPVAAGLLAIFGGPMLSPMLASGAMAASSVLVITNALRLRRLRAVA</sequence>
<dbReference type="Proteomes" id="UP001597151">
    <property type="component" value="Unassembled WGS sequence"/>
</dbReference>
<feature type="transmembrane region" description="Helical" evidence="10">
    <location>
        <begin position="784"/>
        <end position="802"/>
    </location>
</feature>
<name>A0ABW3TAN5_9RHOB</name>
<dbReference type="Pfam" id="PF00702">
    <property type="entry name" value="Hydrolase"/>
    <property type="match status" value="1"/>
</dbReference>
<dbReference type="PANTHER" id="PTHR43520">
    <property type="entry name" value="ATP7, ISOFORM B"/>
    <property type="match status" value="1"/>
</dbReference>
<feature type="domain" description="HMA" evidence="11">
    <location>
        <begin position="70"/>
        <end position="136"/>
    </location>
</feature>
<keyword evidence="13" id="KW-1185">Reference proteome</keyword>
<dbReference type="InterPro" id="IPR023214">
    <property type="entry name" value="HAD_sf"/>
</dbReference>
<evidence type="ECO:0000259" key="11">
    <source>
        <dbReference type="PROSITE" id="PS50846"/>
    </source>
</evidence>
<dbReference type="InterPro" id="IPR044492">
    <property type="entry name" value="P_typ_ATPase_HD_dom"/>
</dbReference>
<dbReference type="SUPFAM" id="SSF81653">
    <property type="entry name" value="Calcium ATPase, transduction domain A"/>
    <property type="match status" value="1"/>
</dbReference>
<dbReference type="Gene3D" id="3.40.50.1000">
    <property type="entry name" value="HAD superfamily/HAD-like"/>
    <property type="match status" value="1"/>
</dbReference>
<proteinExistence type="inferred from homology"/>
<feature type="transmembrane region" description="Helical" evidence="10">
    <location>
        <begin position="162"/>
        <end position="181"/>
    </location>
</feature>
<evidence type="ECO:0000256" key="1">
    <source>
        <dbReference type="ARBA" id="ARBA00004127"/>
    </source>
</evidence>
<dbReference type="SUPFAM" id="SSF55008">
    <property type="entry name" value="HMA, heavy metal-associated domain"/>
    <property type="match status" value="2"/>
</dbReference>
<dbReference type="SFLD" id="SFLDF00027">
    <property type="entry name" value="p-type_atpase"/>
    <property type="match status" value="1"/>
</dbReference>
<dbReference type="InterPro" id="IPR036412">
    <property type="entry name" value="HAD-like_sf"/>
</dbReference>
<evidence type="ECO:0000256" key="5">
    <source>
        <dbReference type="ARBA" id="ARBA00022741"/>
    </source>
</evidence>
<evidence type="ECO:0000256" key="8">
    <source>
        <dbReference type="ARBA" id="ARBA00022989"/>
    </source>
</evidence>
<evidence type="ECO:0000256" key="9">
    <source>
        <dbReference type="ARBA" id="ARBA00023136"/>
    </source>
</evidence>
<feature type="transmembrane region" description="Helical" evidence="10">
    <location>
        <begin position="415"/>
        <end position="437"/>
    </location>
</feature>
<keyword evidence="9 10" id="KW-0472">Membrane</keyword>
<protein>
    <submittedName>
        <fullName evidence="12">Heavy metal translocating P-type ATPase</fullName>
    </submittedName>
</protein>
<dbReference type="PRINTS" id="PR00943">
    <property type="entry name" value="CUATPASE"/>
</dbReference>
<evidence type="ECO:0000256" key="4">
    <source>
        <dbReference type="ARBA" id="ARBA00022723"/>
    </source>
</evidence>
<dbReference type="InterPro" id="IPR008250">
    <property type="entry name" value="ATPase_P-typ_transduc_dom_A_sf"/>
</dbReference>
<dbReference type="PROSITE" id="PS00154">
    <property type="entry name" value="ATPASE_E1_E2"/>
    <property type="match status" value="1"/>
</dbReference>
<feature type="transmembrane region" description="Helical" evidence="10">
    <location>
        <begin position="231"/>
        <end position="251"/>
    </location>
</feature>
<feature type="transmembrane region" description="Helical" evidence="10">
    <location>
        <begin position="443"/>
        <end position="466"/>
    </location>
</feature>
<keyword evidence="3 10" id="KW-0812">Transmembrane</keyword>
<evidence type="ECO:0000256" key="3">
    <source>
        <dbReference type="ARBA" id="ARBA00022692"/>
    </source>
</evidence>
<evidence type="ECO:0000313" key="12">
    <source>
        <dbReference type="EMBL" id="MFD1194194.1"/>
    </source>
</evidence>
<feature type="transmembrane region" description="Helical" evidence="10">
    <location>
        <begin position="263"/>
        <end position="281"/>
    </location>
</feature>
<evidence type="ECO:0000313" key="13">
    <source>
        <dbReference type="Proteomes" id="UP001597151"/>
    </source>
</evidence>
<dbReference type="Pfam" id="PF00403">
    <property type="entry name" value="HMA"/>
    <property type="match status" value="2"/>
</dbReference>
<dbReference type="InterPro" id="IPR023299">
    <property type="entry name" value="ATPase_P-typ_cyto_dom_N"/>
</dbReference>
<comment type="subcellular location">
    <subcellularLocation>
        <location evidence="10">Cell membrane</location>
    </subcellularLocation>
    <subcellularLocation>
        <location evidence="1">Endomembrane system</location>
        <topology evidence="1">Multi-pass membrane protein</topology>
    </subcellularLocation>
</comment>
<dbReference type="NCBIfam" id="TIGR01511">
    <property type="entry name" value="ATPase-IB1_Cu"/>
    <property type="match status" value="1"/>
</dbReference>
<keyword evidence="6 10" id="KW-0067">ATP-binding</keyword>
<dbReference type="InterPro" id="IPR036163">
    <property type="entry name" value="HMA_dom_sf"/>
</dbReference>
<reference evidence="13" key="1">
    <citation type="journal article" date="2019" name="Int. J. Syst. Evol. Microbiol.">
        <title>The Global Catalogue of Microorganisms (GCM) 10K type strain sequencing project: providing services to taxonomists for standard genome sequencing and annotation.</title>
        <authorList>
            <consortium name="The Broad Institute Genomics Platform"/>
            <consortium name="The Broad Institute Genome Sequencing Center for Infectious Disease"/>
            <person name="Wu L."/>
            <person name="Ma J."/>
        </authorList>
    </citation>
    <scope>NUCLEOTIDE SEQUENCE [LARGE SCALE GENOMIC DNA]</scope>
    <source>
        <strain evidence="13">CCUG 55328</strain>
    </source>
</reference>
<dbReference type="InterPro" id="IPR023298">
    <property type="entry name" value="ATPase_P-typ_TM_dom_sf"/>
</dbReference>
<dbReference type="SFLD" id="SFLDG00002">
    <property type="entry name" value="C1.7:_P-type_atpase_like"/>
    <property type="match status" value="1"/>
</dbReference>
<feature type="domain" description="HMA" evidence="11">
    <location>
        <begin position="3"/>
        <end position="68"/>
    </location>
</feature>
<dbReference type="Gene3D" id="3.40.1110.10">
    <property type="entry name" value="Calcium-transporting ATPase, cytoplasmic domain N"/>
    <property type="match status" value="1"/>
</dbReference>
<evidence type="ECO:0000256" key="7">
    <source>
        <dbReference type="ARBA" id="ARBA00022967"/>
    </source>
</evidence>
<evidence type="ECO:0000256" key="10">
    <source>
        <dbReference type="RuleBase" id="RU362081"/>
    </source>
</evidence>
<gene>
    <name evidence="12" type="ORF">ACFQ3C_05895</name>
</gene>
<dbReference type="InterPro" id="IPR006121">
    <property type="entry name" value="HMA_dom"/>
</dbReference>
<dbReference type="PROSITE" id="PS50846">
    <property type="entry name" value="HMA_2"/>
    <property type="match status" value="2"/>
</dbReference>
<keyword evidence="7" id="KW-1278">Translocase</keyword>
<dbReference type="SFLD" id="SFLDS00003">
    <property type="entry name" value="Haloacid_Dehalogenase"/>
    <property type="match status" value="1"/>
</dbReference>
<dbReference type="PRINTS" id="PR00119">
    <property type="entry name" value="CATATPASE"/>
</dbReference>
<evidence type="ECO:0000256" key="6">
    <source>
        <dbReference type="ARBA" id="ARBA00022840"/>
    </source>
</evidence>
<dbReference type="CDD" id="cd02094">
    <property type="entry name" value="P-type_ATPase_Cu-like"/>
    <property type="match status" value="1"/>
</dbReference>
<evidence type="ECO:0000256" key="2">
    <source>
        <dbReference type="ARBA" id="ARBA00006024"/>
    </source>
</evidence>
<dbReference type="PANTHER" id="PTHR43520:SF8">
    <property type="entry name" value="P-TYPE CU(+) TRANSPORTER"/>
    <property type="match status" value="1"/>
</dbReference>
<keyword evidence="8 10" id="KW-1133">Transmembrane helix</keyword>
<comment type="caution">
    <text evidence="12">The sequence shown here is derived from an EMBL/GenBank/DDBJ whole genome shotgun (WGS) entry which is preliminary data.</text>
</comment>
<dbReference type="NCBIfam" id="TIGR01494">
    <property type="entry name" value="ATPase_P-type"/>
    <property type="match status" value="1"/>
</dbReference>